<accession>A0ABR2K3I6</accession>
<gene>
    <name evidence="1" type="ORF">M9Y10_044191</name>
</gene>
<proteinExistence type="predicted"/>
<name>A0ABR2K3I6_9EUKA</name>
<sequence length="240" mass="27635">MKHFYPNYSTQKVSTNEDFWIQKIKFLKSNSQWVSKGASVGTLIDSEIFVKKTKGIQKFILFQQNKDNSFLFPLIEAVSLLFSKKLIILSLSKDGNIFAPSGHFIIDYLIRTQKITFKEIKLYFLLSRLSASSRKPSYQPENEKNIIECKKFGYSEMIQNERENGPKSSLTFHFTDAFPITQLLKIPSNYRFPENFAFSLPSIKSKKPLSNKYSCVPVNLCCLVSVSDPPQMNYSSLNFV</sequence>
<dbReference type="EMBL" id="JAPFFF010000008">
    <property type="protein sequence ID" value="KAK8885062.1"/>
    <property type="molecule type" value="Genomic_DNA"/>
</dbReference>
<dbReference type="Proteomes" id="UP001470230">
    <property type="component" value="Unassembled WGS sequence"/>
</dbReference>
<evidence type="ECO:0000313" key="1">
    <source>
        <dbReference type="EMBL" id="KAK8885062.1"/>
    </source>
</evidence>
<comment type="caution">
    <text evidence="1">The sequence shown here is derived from an EMBL/GenBank/DDBJ whole genome shotgun (WGS) entry which is preliminary data.</text>
</comment>
<reference evidence="1 2" key="1">
    <citation type="submission" date="2024-04" db="EMBL/GenBank/DDBJ databases">
        <title>Tritrichomonas musculus Genome.</title>
        <authorList>
            <person name="Alves-Ferreira E."/>
            <person name="Grigg M."/>
            <person name="Lorenzi H."/>
            <person name="Galac M."/>
        </authorList>
    </citation>
    <scope>NUCLEOTIDE SEQUENCE [LARGE SCALE GENOMIC DNA]</scope>
    <source>
        <strain evidence="1 2">EAF2021</strain>
    </source>
</reference>
<evidence type="ECO:0000313" key="2">
    <source>
        <dbReference type="Proteomes" id="UP001470230"/>
    </source>
</evidence>
<keyword evidence="2" id="KW-1185">Reference proteome</keyword>
<organism evidence="1 2">
    <name type="scientific">Tritrichomonas musculus</name>
    <dbReference type="NCBI Taxonomy" id="1915356"/>
    <lineage>
        <taxon>Eukaryota</taxon>
        <taxon>Metamonada</taxon>
        <taxon>Parabasalia</taxon>
        <taxon>Tritrichomonadida</taxon>
        <taxon>Tritrichomonadidae</taxon>
        <taxon>Tritrichomonas</taxon>
    </lineage>
</organism>
<protein>
    <submittedName>
        <fullName evidence="1">Uncharacterized protein</fullName>
    </submittedName>
</protein>